<gene>
    <name evidence="13" type="primary">dgkA</name>
    <name evidence="13" type="ORF">CMC5_002650</name>
</gene>
<dbReference type="PANTHER" id="PTHR12358">
    <property type="entry name" value="SPHINGOSINE KINASE"/>
    <property type="match status" value="1"/>
</dbReference>
<protein>
    <submittedName>
        <fullName evidence="13">Diacylglycerol kinase</fullName>
    </submittedName>
</protein>
<dbReference type="GO" id="GO:0005886">
    <property type="term" value="C:plasma membrane"/>
    <property type="evidence" value="ECO:0007669"/>
    <property type="project" value="TreeGrafter"/>
</dbReference>
<dbReference type="RefSeq" id="WP_050428715.1">
    <property type="nucleotide sequence ID" value="NZ_CP012159.1"/>
</dbReference>
<keyword evidence="11" id="KW-1208">Phospholipid metabolism</keyword>
<evidence type="ECO:0000256" key="3">
    <source>
        <dbReference type="ARBA" id="ARBA00022679"/>
    </source>
</evidence>
<sequence>MRPLIIVNPRSAGGKTGQLFDGITGTIRRALGDFDVQRTERPRHAVELARVAAQEGRELVVAVGGDGCIHEVVNGLMQARDGGALRTRLGLIGQGTGGDFRRTLGLEHRLEHYCAALRQGRPRLIDIGQFSYRDHEGRPAEAYFVNILSAGLGGLVDKHVARIPKVAGGALAYFAASARGLIESRIGRLRCRLMLNGEGRELEMETRQLTICNGRVFGGGMKVAPMAELDDGLLEVVDLGAASLPRFIAVSMGVYSARHLRHPDVKHHRCERIEIELLNKDAEERFLLDVDGEPLGRLPVSVSVIPRALEVMGPP</sequence>
<dbReference type="InterPro" id="IPR001206">
    <property type="entry name" value="Diacylglycerol_kinase_cat_dom"/>
</dbReference>
<name>A0A0K1E5K0_CHOCO</name>
<dbReference type="NCBIfam" id="TIGR00147">
    <property type="entry name" value="YegS/Rv2252/BmrU family lipid kinase"/>
    <property type="match status" value="1"/>
</dbReference>
<dbReference type="OrthoDB" id="142078at2"/>
<evidence type="ECO:0000256" key="4">
    <source>
        <dbReference type="ARBA" id="ARBA00022723"/>
    </source>
</evidence>
<dbReference type="STRING" id="52.CMC5_002650"/>
<dbReference type="GO" id="GO:0046872">
    <property type="term" value="F:metal ion binding"/>
    <property type="evidence" value="ECO:0007669"/>
    <property type="project" value="UniProtKB-KW"/>
</dbReference>
<keyword evidence="2" id="KW-0444">Lipid biosynthesis</keyword>
<dbReference type="PANTHER" id="PTHR12358:SF106">
    <property type="entry name" value="LIPID KINASE YEGS"/>
    <property type="match status" value="1"/>
</dbReference>
<comment type="cofactor">
    <cofactor evidence="1">
        <name>Mg(2+)</name>
        <dbReference type="ChEBI" id="CHEBI:18420"/>
    </cofactor>
</comment>
<evidence type="ECO:0000256" key="10">
    <source>
        <dbReference type="ARBA" id="ARBA00023209"/>
    </source>
</evidence>
<dbReference type="GO" id="GO:0005524">
    <property type="term" value="F:ATP binding"/>
    <property type="evidence" value="ECO:0007669"/>
    <property type="project" value="UniProtKB-KW"/>
</dbReference>
<proteinExistence type="predicted"/>
<dbReference type="Pfam" id="PF19279">
    <property type="entry name" value="YegS_C"/>
    <property type="match status" value="1"/>
</dbReference>
<reference evidence="13 14" key="1">
    <citation type="submission" date="2015-07" db="EMBL/GenBank/DDBJ databases">
        <title>Genome analysis of myxobacterium Chondromyces crocatus Cm c5 reveals a high potential for natural compound synthesis and the genetic basis for the loss of fruiting body formation.</title>
        <authorList>
            <person name="Zaburannyi N."/>
            <person name="Bunk B."/>
            <person name="Maier J."/>
            <person name="Overmann J."/>
            <person name="Mueller R."/>
        </authorList>
    </citation>
    <scope>NUCLEOTIDE SEQUENCE [LARGE SCALE GENOMIC DNA]</scope>
    <source>
        <strain evidence="13 14">Cm c5</strain>
    </source>
</reference>
<keyword evidence="4" id="KW-0479">Metal-binding</keyword>
<dbReference type="Gene3D" id="2.60.200.40">
    <property type="match status" value="1"/>
</dbReference>
<evidence type="ECO:0000313" key="13">
    <source>
        <dbReference type="EMBL" id="AKT36151.1"/>
    </source>
</evidence>
<keyword evidence="10" id="KW-0594">Phospholipid biosynthesis</keyword>
<evidence type="ECO:0000256" key="6">
    <source>
        <dbReference type="ARBA" id="ARBA00022777"/>
    </source>
</evidence>
<dbReference type="Proteomes" id="UP000067626">
    <property type="component" value="Chromosome"/>
</dbReference>
<dbReference type="EMBL" id="CP012159">
    <property type="protein sequence ID" value="AKT36151.1"/>
    <property type="molecule type" value="Genomic_DNA"/>
</dbReference>
<keyword evidence="9" id="KW-0443">Lipid metabolism</keyword>
<dbReference type="Gene3D" id="3.40.50.10330">
    <property type="entry name" value="Probable inorganic polyphosphate/atp-NAD kinase, domain 1"/>
    <property type="match status" value="1"/>
</dbReference>
<keyword evidence="14" id="KW-1185">Reference proteome</keyword>
<dbReference type="SMART" id="SM00046">
    <property type="entry name" value="DAGKc"/>
    <property type="match status" value="1"/>
</dbReference>
<evidence type="ECO:0000259" key="12">
    <source>
        <dbReference type="PROSITE" id="PS50146"/>
    </source>
</evidence>
<evidence type="ECO:0000256" key="1">
    <source>
        <dbReference type="ARBA" id="ARBA00001946"/>
    </source>
</evidence>
<dbReference type="GO" id="GO:0008654">
    <property type="term" value="P:phospholipid biosynthetic process"/>
    <property type="evidence" value="ECO:0007669"/>
    <property type="project" value="UniProtKB-KW"/>
</dbReference>
<keyword evidence="3" id="KW-0808">Transferase</keyword>
<dbReference type="AlphaFoldDB" id="A0A0K1E5K0"/>
<accession>A0A0K1E5K0</accession>
<evidence type="ECO:0000256" key="2">
    <source>
        <dbReference type="ARBA" id="ARBA00022516"/>
    </source>
</evidence>
<dbReference type="InterPro" id="IPR045540">
    <property type="entry name" value="YegS/DAGK_C"/>
</dbReference>
<keyword evidence="6 13" id="KW-0418">Kinase</keyword>
<evidence type="ECO:0000313" key="14">
    <source>
        <dbReference type="Proteomes" id="UP000067626"/>
    </source>
</evidence>
<keyword evidence="7" id="KW-0067">ATP-binding</keyword>
<dbReference type="InterPro" id="IPR017438">
    <property type="entry name" value="ATP-NAD_kinase_N"/>
</dbReference>
<dbReference type="InterPro" id="IPR016064">
    <property type="entry name" value="NAD/diacylglycerol_kinase_sf"/>
</dbReference>
<evidence type="ECO:0000256" key="5">
    <source>
        <dbReference type="ARBA" id="ARBA00022741"/>
    </source>
</evidence>
<dbReference type="InterPro" id="IPR005218">
    <property type="entry name" value="Diacylglycerol/lipid_kinase"/>
</dbReference>
<organism evidence="13 14">
    <name type="scientific">Chondromyces crocatus</name>
    <dbReference type="NCBI Taxonomy" id="52"/>
    <lineage>
        <taxon>Bacteria</taxon>
        <taxon>Pseudomonadati</taxon>
        <taxon>Myxococcota</taxon>
        <taxon>Polyangia</taxon>
        <taxon>Polyangiales</taxon>
        <taxon>Polyangiaceae</taxon>
        <taxon>Chondromyces</taxon>
    </lineage>
</organism>
<dbReference type="InterPro" id="IPR050187">
    <property type="entry name" value="Lipid_Phosphate_FormReg"/>
</dbReference>
<keyword evidence="8" id="KW-0460">Magnesium</keyword>
<feature type="domain" description="DAGKc" evidence="12">
    <location>
        <begin position="1"/>
        <end position="134"/>
    </location>
</feature>
<evidence type="ECO:0000256" key="11">
    <source>
        <dbReference type="ARBA" id="ARBA00023264"/>
    </source>
</evidence>
<evidence type="ECO:0000256" key="7">
    <source>
        <dbReference type="ARBA" id="ARBA00022840"/>
    </source>
</evidence>
<keyword evidence="5" id="KW-0547">Nucleotide-binding</keyword>
<dbReference type="SUPFAM" id="SSF111331">
    <property type="entry name" value="NAD kinase/diacylglycerol kinase-like"/>
    <property type="match status" value="1"/>
</dbReference>
<dbReference type="PROSITE" id="PS50146">
    <property type="entry name" value="DAGK"/>
    <property type="match status" value="1"/>
</dbReference>
<evidence type="ECO:0000256" key="9">
    <source>
        <dbReference type="ARBA" id="ARBA00023098"/>
    </source>
</evidence>
<dbReference type="KEGG" id="ccro:CMC5_002650"/>
<evidence type="ECO:0000256" key="8">
    <source>
        <dbReference type="ARBA" id="ARBA00022842"/>
    </source>
</evidence>
<dbReference type="Pfam" id="PF00781">
    <property type="entry name" value="DAGK_cat"/>
    <property type="match status" value="1"/>
</dbReference>
<dbReference type="GO" id="GO:0016301">
    <property type="term" value="F:kinase activity"/>
    <property type="evidence" value="ECO:0007669"/>
    <property type="project" value="UniProtKB-KW"/>
</dbReference>